<dbReference type="PANTHER" id="PTHR46113:SF1">
    <property type="entry name" value="PEPTIDASE M17 LEUCYL AMINOPEPTIDASE N-TERMINAL DOMAIN-CONTAINING PROTEIN"/>
    <property type="match status" value="1"/>
</dbReference>
<evidence type="ECO:0000256" key="1">
    <source>
        <dbReference type="SAM" id="MobiDB-lite"/>
    </source>
</evidence>
<name>A0A8J4YE96_CHIOP</name>
<evidence type="ECO:0000313" key="2">
    <source>
        <dbReference type="EMBL" id="KAG0725682.1"/>
    </source>
</evidence>
<proteinExistence type="predicted"/>
<dbReference type="EMBL" id="JACEEZ010005375">
    <property type="protein sequence ID" value="KAG0725682.1"/>
    <property type="molecule type" value="Genomic_DNA"/>
</dbReference>
<comment type="caution">
    <text evidence="2">The sequence shown here is derived from an EMBL/GenBank/DDBJ whole genome shotgun (WGS) entry which is preliminary data.</text>
</comment>
<dbReference type="AlphaFoldDB" id="A0A8J4YE96"/>
<sequence length="232" mass="24793">MAAAVVSALETWGVADQVVGSPSGTTASNTRAPETGPVSSRTENGERPAAFCLSSPYPGVVVHAVFVFPVLGCSSSPEHLLFKRFQTSWESIDREDFGTGIMVEEVADCSRGPPRLDLELIKALGTYDKIDPEIGDVALSKLSKPNCDGRGVPAVLSDRPEPAVVNDHAERGVALIQEFNGSLTKDEEQLQFLLQVVADHRKAFPDPREAHLAHTQATVRSPGKHDTPPSSG</sequence>
<keyword evidence="3" id="KW-1185">Reference proteome</keyword>
<feature type="compositionally biased region" description="Polar residues" evidence="1">
    <location>
        <begin position="20"/>
        <end position="42"/>
    </location>
</feature>
<dbReference type="PANTHER" id="PTHR46113">
    <property type="entry name" value="SNAC DOMAIN-CONTAINING PROTEIN"/>
    <property type="match status" value="1"/>
</dbReference>
<evidence type="ECO:0000313" key="3">
    <source>
        <dbReference type="Proteomes" id="UP000770661"/>
    </source>
</evidence>
<gene>
    <name evidence="2" type="ORF">GWK47_038130</name>
</gene>
<feature type="compositionally biased region" description="Basic and acidic residues" evidence="1">
    <location>
        <begin position="223"/>
        <end position="232"/>
    </location>
</feature>
<feature type="region of interest" description="Disordered" evidence="1">
    <location>
        <begin position="19"/>
        <end position="44"/>
    </location>
</feature>
<protein>
    <submittedName>
        <fullName evidence="2">Uncharacterized protein</fullName>
    </submittedName>
</protein>
<dbReference type="Proteomes" id="UP000770661">
    <property type="component" value="Unassembled WGS sequence"/>
</dbReference>
<accession>A0A8J4YE96</accession>
<organism evidence="2 3">
    <name type="scientific">Chionoecetes opilio</name>
    <name type="common">Atlantic snow crab</name>
    <name type="synonym">Cancer opilio</name>
    <dbReference type="NCBI Taxonomy" id="41210"/>
    <lineage>
        <taxon>Eukaryota</taxon>
        <taxon>Metazoa</taxon>
        <taxon>Ecdysozoa</taxon>
        <taxon>Arthropoda</taxon>
        <taxon>Crustacea</taxon>
        <taxon>Multicrustacea</taxon>
        <taxon>Malacostraca</taxon>
        <taxon>Eumalacostraca</taxon>
        <taxon>Eucarida</taxon>
        <taxon>Decapoda</taxon>
        <taxon>Pleocyemata</taxon>
        <taxon>Brachyura</taxon>
        <taxon>Eubrachyura</taxon>
        <taxon>Majoidea</taxon>
        <taxon>Majidae</taxon>
        <taxon>Chionoecetes</taxon>
    </lineage>
</organism>
<feature type="region of interest" description="Disordered" evidence="1">
    <location>
        <begin position="212"/>
        <end position="232"/>
    </location>
</feature>
<reference evidence="2" key="1">
    <citation type="submission" date="2020-07" db="EMBL/GenBank/DDBJ databases">
        <title>The High-quality genome of the commercially important snow crab, Chionoecetes opilio.</title>
        <authorList>
            <person name="Jeong J.-H."/>
            <person name="Ryu S."/>
        </authorList>
    </citation>
    <scope>NUCLEOTIDE SEQUENCE</scope>
    <source>
        <strain evidence="2">MADBK_172401_WGS</strain>
        <tissue evidence="2">Digestive gland</tissue>
    </source>
</reference>